<evidence type="ECO:0000259" key="10">
    <source>
        <dbReference type="SMART" id="SM00607"/>
    </source>
</evidence>
<dbReference type="PANTHER" id="PTHR45713">
    <property type="entry name" value="FTP DOMAIN-CONTAINING PROTEIN"/>
    <property type="match status" value="1"/>
</dbReference>
<evidence type="ECO:0000256" key="8">
    <source>
        <dbReference type="ARBA" id="ARBA00023157"/>
    </source>
</evidence>
<dbReference type="EMBL" id="CP014224">
    <property type="protein sequence ID" value="ANW95394.1"/>
    <property type="molecule type" value="Genomic_DNA"/>
</dbReference>
<dbReference type="PANTHER" id="PTHR45713:SF6">
    <property type="entry name" value="F5_8 TYPE C DOMAIN-CONTAINING PROTEIN"/>
    <property type="match status" value="1"/>
</dbReference>
<protein>
    <recommendedName>
        <fullName evidence="10">Fucolectin tachylectin-4 pentraxin-1 domain-containing protein</fullName>
    </recommendedName>
</protein>
<keyword evidence="4" id="KW-0479">Metal-binding</keyword>
<dbReference type="Pfam" id="PF18962">
    <property type="entry name" value="Por_Secre_tail"/>
    <property type="match status" value="1"/>
</dbReference>
<evidence type="ECO:0000256" key="3">
    <source>
        <dbReference type="ARBA" id="ARBA00011233"/>
    </source>
</evidence>
<dbReference type="SMART" id="SM00607">
    <property type="entry name" value="FTP"/>
    <property type="match status" value="1"/>
</dbReference>
<comment type="subunit">
    <text evidence="3">Homotrimer.</text>
</comment>
<dbReference type="STRING" id="1790137.AXE80_03475"/>
<feature type="signal peptide" evidence="9">
    <location>
        <begin position="1"/>
        <end position="25"/>
    </location>
</feature>
<feature type="chain" id="PRO_5008532549" description="Fucolectin tachylectin-4 pentraxin-1 domain-containing protein" evidence="9">
    <location>
        <begin position="26"/>
        <end position="696"/>
    </location>
</feature>
<dbReference type="InterPro" id="IPR006585">
    <property type="entry name" value="FTP1"/>
</dbReference>
<comment type="function">
    <text evidence="1">Acts as a defensive agent. Recognizes blood group fucosylated oligosaccharides including A, B, H and Lewis B-type antigens. Does not recognize Lewis A antigen and has low affinity for monovalent haptens.</text>
</comment>
<evidence type="ECO:0000256" key="7">
    <source>
        <dbReference type="ARBA" id="ARBA00022837"/>
    </source>
</evidence>
<dbReference type="SUPFAM" id="SSF49785">
    <property type="entry name" value="Galactose-binding domain-like"/>
    <property type="match status" value="1"/>
</dbReference>
<dbReference type="OrthoDB" id="1169780at2"/>
<evidence type="ECO:0000256" key="4">
    <source>
        <dbReference type="ARBA" id="ARBA00022723"/>
    </source>
</evidence>
<reference evidence="11 12" key="1">
    <citation type="submission" date="2016-02" db="EMBL/GenBank/DDBJ databases">
        <authorList>
            <person name="Wen L."/>
            <person name="He K."/>
            <person name="Yang H."/>
        </authorList>
    </citation>
    <scope>NUCLEOTIDE SEQUENCE [LARGE SCALE GENOMIC DNA]</scope>
    <source>
        <strain evidence="11 12">CZ1127</strain>
    </source>
</reference>
<dbReference type="NCBIfam" id="TIGR04183">
    <property type="entry name" value="Por_Secre_tail"/>
    <property type="match status" value="1"/>
</dbReference>
<keyword evidence="8" id="KW-1015">Disulfide bond</keyword>
<evidence type="ECO:0000256" key="9">
    <source>
        <dbReference type="SAM" id="SignalP"/>
    </source>
</evidence>
<feature type="domain" description="Fucolectin tachylectin-4 pentraxin-1" evidence="10">
    <location>
        <begin position="466"/>
        <end position="610"/>
    </location>
</feature>
<comment type="similarity">
    <text evidence="2">Belongs to the fucolectin family.</text>
</comment>
<proteinExistence type="inferred from homology"/>
<accession>A0A1B1Y3P7</accession>
<dbReference type="InterPro" id="IPR026444">
    <property type="entry name" value="Secre_tail"/>
</dbReference>
<dbReference type="AlphaFoldDB" id="A0A1B1Y3P7"/>
<dbReference type="InterPro" id="IPR039448">
    <property type="entry name" value="Beta_helix"/>
</dbReference>
<keyword evidence="7" id="KW-0106">Calcium</keyword>
<dbReference type="InterPro" id="IPR051941">
    <property type="entry name" value="BG_Antigen-Binding_Lectin"/>
</dbReference>
<dbReference type="GO" id="GO:0010185">
    <property type="term" value="P:regulation of cellular defense response"/>
    <property type="evidence" value="ECO:0007669"/>
    <property type="project" value="UniProtKB-ARBA"/>
</dbReference>
<dbReference type="GO" id="GO:0042806">
    <property type="term" value="F:fucose binding"/>
    <property type="evidence" value="ECO:0007669"/>
    <property type="project" value="UniProtKB-ARBA"/>
</dbReference>
<dbReference type="GO" id="GO:0046872">
    <property type="term" value="F:metal ion binding"/>
    <property type="evidence" value="ECO:0007669"/>
    <property type="project" value="UniProtKB-KW"/>
</dbReference>
<dbReference type="Pfam" id="PF13229">
    <property type="entry name" value="Beta_helix"/>
    <property type="match status" value="1"/>
</dbReference>
<evidence type="ECO:0000256" key="2">
    <source>
        <dbReference type="ARBA" id="ARBA00010147"/>
    </source>
</evidence>
<dbReference type="SMART" id="SM00710">
    <property type="entry name" value="PbH1"/>
    <property type="match status" value="6"/>
</dbReference>
<name>A0A1B1Y3P7_9FLAO</name>
<keyword evidence="6" id="KW-0430">Lectin</keyword>
<dbReference type="Gene3D" id="2.60.120.260">
    <property type="entry name" value="Galactose-binding domain-like"/>
    <property type="match status" value="1"/>
</dbReference>
<dbReference type="Proteomes" id="UP000092967">
    <property type="component" value="Chromosome"/>
</dbReference>
<evidence type="ECO:0000256" key="5">
    <source>
        <dbReference type="ARBA" id="ARBA00022729"/>
    </source>
</evidence>
<evidence type="ECO:0000256" key="1">
    <source>
        <dbReference type="ARBA" id="ARBA00002219"/>
    </source>
</evidence>
<dbReference type="InterPro" id="IPR008979">
    <property type="entry name" value="Galactose-bd-like_sf"/>
</dbReference>
<dbReference type="InterPro" id="IPR011050">
    <property type="entry name" value="Pectin_lyase_fold/virulence"/>
</dbReference>
<organism evidence="11 12">
    <name type="scientific">Wenyingzhuangia fucanilytica</name>
    <dbReference type="NCBI Taxonomy" id="1790137"/>
    <lineage>
        <taxon>Bacteria</taxon>
        <taxon>Pseudomonadati</taxon>
        <taxon>Bacteroidota</taxon>
        <taxon>Flavobacteriia</taxon>
        <taxon>Flavobacteriales</taxon>
        <taxon>Flavobacteriaceae</taxon>
        <taxon>Wenyingzhuangia</taxon>
    </lineage>
</organism>
<sequence length="696" mass="75654">MFKKYALIKVVIVAFVMLLVQQVQSQTVTVNSLEELLPYLKQDNVDVKLAPGNYSISGFDISDGTFSNPLFVFEGSNSTYDFTGAEIKINTVVLTKFGNVDVNEMQILGNNNVLKNLTIEDIGTTAPTKRAQAIVMDGRDNRIEGFNVTIRGSYPYGYGDAFGKGGGSVINHRKHSGILIRGLRNHLKDCNIVSRSYGHIVFMQAASYPTIEGCYIEGEMRTTDDMLAETSGPAYDVDFMTVWGYKLPPGYMLSLQEAGIRAYNAGTTYIDGEEIERGTDNPTVLNCTIKNARTGVTLAHASGKKYVEGCTVLGSENGYSIGNGIVVNCGADAIYGPVFQSTYSSDNGYNADITILPPSGEYYNGHKAVAYVGGSNHDLNFRSDVVDFPSDLKIMVSGELQNLRMINGANPSQNNLTSNNISIRNFTNFPVEIHPDASNIIVRQCDITNVSDNGTNNTIAAVDCESENFALNGIAIQSSTAYDGIASRAVDGDTNGNFGGNSVTHTDPSDTGAWWLLSLETEKSIDEVVLFNRTGKQSYIDRLANFKLQVFDEDGTETFSKSYENEAPNPSKSIDVGGVIGKTVKITQLNDLVALSLAEVQVFGNSLSTKNTDAINSVKMYPSPVVDLLNISLGKVKLNASKTNIEIYNVNGQKVYETKPKNLNEIQLNISHLNSGVYLVIVNDGITNIVKRVVKL</sequence>
<evidence type="ECO:0000256" key="6">
    <source>
        <dbReference type="ARBA" id="ARBA00022734"/>
    </source>
</evidence>
<evidence type="ECO:0000313" key="12">
    <source>
        <dbReference type="Proteomes" id="UP000092967"/>
    </source>
</evidence>
<keyword evidence="12" id="KW-1185">Reference proteome</keyword>
<gene>
    <name evidence="11" type="ORF">AXE80_03475</name>
</gene>
<dbReference type="KEGG" id="wfu:AXE80_03475"/>
<dbReference type="SUPFAM" id="SSF51126">
    <property type="entry name" value="Pectin lyase-like"/>
    <property type="match status" value="1"/>
</dbReference>
<dbReference type="RefSeq" id="WP_068824490.1">
    <property type="nucleotide sequence ID" value="NZ_CP014224.1"/>
</dbReference>
<evidence type="ECO:0000313" key="11">
    <source>
        <dbReference type="EMBL" id="ANW95394.1"/>
    </source>
</evidence>
<dbReference type="InterPro" id="IPR006626">
    <property type="entry name" value="PbH1"/>
</dbReference>
<dbReference type="Pfam" id="PF22633">
    <property type="entry name" value="F5_F8_type_C_2"/>
    <property type="match status" value="1"/>
</dbReference>
<keyword evidence="5 9" id="KW-0732">Signal</keyword>